<dbReference type="Pfam" id="PF00496">
    <property type="entry name" value="SBP_bac_5"/>
    <property type="match status" value="1"/>
</dbReference>
<evidence type="ECO:0000256" key="4">
    <source>
        <dbReference type="SAM" id="SignalP"/>
    </source>
</evidence>
<dbReference type="PANTHER" id="PTHR30290">
    <property type="entry name" value="PERIPLASMIC BINDING COMPONENT OF ABC TRANSPORTER"/>
    <property type="match status" value="1"/>
</dbReference>
<proteinExistence type="inferred from homology"/>
<feature type="domain" description="Solute-binding protein family 5" evidence="5">
    <location>
        <begin position="79"/>
        <end position="415"/>
    </location>
</feature>
<dbReference type="PANTHER" id="PTHR30290:SF9">
    <property type="entry name" value="OLIGOPEPTIDE-BINDING PROTEIN APPA"/>
    <property type="match status" value="1"/>
</dbReference>
<dbReference type="PIRSF" id="PIRSF002741">
    <property type="entry name" value="MppA"/>
    <property type="match status" value="1"/>
</dbReference>
<dbReference type="SUPFAM" id="SSF53850">
    <property type="entry name" value="Periplasmic binding protein-like II"/>
    <property type="match status" value="1"/>
</dbReference>
<dbReference type="InterPro" id="IPR039424">
    <property type="entry name" value="SBP_5"/>
</dbReference>
<dbReference type="GO" id="GO:1904680">
    <property type="term" value="F:peptide transmembrane transporter activity"/>
    <property type="evidence" value="ECO:0007669"/>
    <property type="project" value="TreeGrafter"/>
</dbReference>
<evidence type="ECO:0000313" key="6">
    <source>
        <dbReference type="EMBL" id="QTX04424.1"/>
    </source>
</evidence>
<comment type="similarity">
    <text evidence="1">Belongs to the bacterial solute-binding protein 5 family.</text>
</comment>
<keyword evidence="3 4" id="KW-0732">Signal</keyword>
<evidence type="ECO:0000259" key="5">
    <source>
        <dbReference type="Pfam" id="PF00496"/>
    </source>
</evidence>
<keyword evidence="2" id="KW-0813">Transport</keyword>
<dbReference type="PROSITE" id="PS51257">
    <property type="entry name" value="PROKAR_LIPOPROTEIN"/>
    <property type="match status" value="1"/>
</dbReference>
<dbReference type="Proteomes" id="UP000671914">
    <property type="component" value="Chromosome"/>
</dbReference>
<feature type="signal peptide" evidence="4">
    <location>
        <begin position="1"/>
        <end position="33"/>
    </location>
</feature>
<dbReference type="RefSeq" id="WP_210897996.1">
    <property type="nucleotide sequence ID" value="NZ_CP071696.1"/>
</dbReference>
<protein>
    <recommendedName>
        <fullName evidence="5">Solute-binding protein family 5 domain-containing protein</fullName>
    </recommendedName>
</protein>
<reference evidence="6" key="1">
    <citation type="submission" date="2021-03" db="EMBL/GenBank/DDBJ databases">
        <title>Agromyces archimandritus sp. nov., isolated from the cockroach Archimandrita tessellata.</title>
        <authorList>
            <person name="Guzman J."/>
            <person name="Ortuzar M."/>
            <person name="Poehlein A."/>
            <person name="Daniel R."/>
            <person name="Trujillo M."/>
            <person name="Vilcinskas A."/>
        </authorList>
    </citation>
    <scope>NUCLEOTIDE SEQUENCE</scope>
    <source>
        <strain evidence="6">G127AT</strain>
    </source>
</reference>
<dbReference type="Gene3D" id="3.40.190.10">
    <property type="entry name" value="Periplasmic binding protein-like II"/>
    <property type="match status" value="1"/>
</dbReference>
<evidence type="ECO:0000256" key="3">
    <source>
        <dbReference type="ARBA" id="ARBA00022729"/>
    </source>
</evidence>
<evidence type="ECO:0000256" key="1">
    <source>
        <dbReference type="ARBA" id="ARBA00005695"/>
    </source>
</evidence>
<dbReference type="KEGG" id="aarc:G127AT_14295"/>
<dbReference type="GO" id="GO:0015833">
    <property type="term" value="P:peptide transport"/>
    <property type="evidence" value="ECO:0007669"/>
    <property type="project" value="TreeGrafter"/>
</dbReference>
<keyword evidence="7" id="KW-1185">Reference proteome</keyword>
<dbReference type="GO" id="GO:0043190">
    <property type="term" value="C:ATP-binding cassette (ABC) transporter complex"/>
    <property type="evidence" value="ECO:0007669"/>
    <property type="project" value="InterPro"/>
</dbReference>
<dbReference type="InterPro" id="IPR000914">
    <property type="entry name" value="SBP_5_dom"/>
</dbReference>
<evidence type="ECO:0000313" key="7">
    <source>
        <dbReference type="Proteomes" id="UP000671914"/>
    </source>
</evidence>
<dbReference type="GO" id="GO:0042597">
    <property type="term" value="C:periplasmic space"/>
    <property type="evidence" value="ECO:0007669"/>
    <property type="project" value="UniProtKB-ARBA"/>
</dbReference>
<accession>A0A975FM37</accession>
<dbReference type="EMBL" id="CP071696">
    <property type="protein sequence ID" value="QTX04424.1"/>
    <property type="molecule type" value="Genomic_DNA"/>
</dbReference>
<sequence length="510" mass="54836">MSTKSLLLRALVPLSAAALLLTGCTSGSDTSKAAESAETLRVNWGTFPESWAPGAQSMEPGYMRVPYETLVLREFDGTILPNLATEWEFGEGATSLTLTLRDDVTFHDGTPFDAEAVKANLEYVRDVVGGQFGGPLKAGVSGVTVVDPTTVTFEFTRPYGTFLDLLSQRNLPMASPAAIADGTIETHPVGTSPWAYDESESVEGTRMFFGAYEDYWGEAPGFPNIELYAIADDTAATAALLAGDIDVTDTETDELPRLDAAPNAETFDYPAIRNNITFFDRGQGGVFADQKVRQALCYAMDASVVAELGGGNPENQHFLEGEFGYNPDITGFSADLAQAEKLLAEAGNPEISAEIGAAPFNKQEITIRAEQMNELPGVNITVQELTMPQFLSTWNSGQYALGMGNNPQITPADWYGAWFSETALANPSKYASDELKALAGAAQQTRGGTPEADEAWQAVMKQISDEALSCSHFASNEIIAYNTDTVTDVQPAIQAWEQVLIDYRAARPAA</sequence>
<dbReference type="InterPro" id="IPR030678">
    <property type="entry name" value="Peptide/Ni-bd"/>
</dbReference>
<organism evidence="6 7">
    <name type="scientific">Agromyces archimandritae</name>
    <dbReference type="NCBI Taxonomy" id="2781962"/>
    <lineage>
        <taxon>Bacteria</taxon>
        <taxon>Bacillati</taxon>
        <taxon>Actinomycetota</taxon>
        <taxon>Actinomycetes</taxon>
        <taxon>Micrococcales</taxon>
        <taxon>Microbacteriaceae</taxon>
        <taxon>Agromyces</taxon>
    </lineage>
</organism>
<dbReference type="Gene3D" id="3.10.105.10">
    <property type="entry name" value="Dipeptide-binding Protein, Domain 3"/>
    <property type="match status" value="1"/>
</dbReference>
<feature type="chain" id="PRO_5036755725" description="Solute-binding protein family 5 domain-containing protein" evidence="4">
    <location>
        <begin position="34"/>
        <end position="510"/>
    </location>
</feature>
<evidence type="ECO:0000256" key="2">
    <source>
        <dbReference type="ARBA" id="ARBA00022448"/>
    </source>
</evidence>
<name>A0A975FM37_9MICO</name>
<dbReference type="AlphaFoldDB" id="A0A975FM37"/>
<gene>
    <name evidence="6" type="ORF">G127AT_14295</name>
</gene>